<dbReference type="Proteomes" id="UP001175211">
    <property type="component" value="Unassembled WGS sequence"/>
</dbReference>
<name>A0AA39K1W8_ARMTA</name>
<evidence type="ECO:0000313" key="2">
    <source>
        <dbReference type="Proteomes" id="UP001175211"/>
    </source>
</evidence>
<evidence type="ECO:0000313" key="1">
    <source>
        <dbReference type="EMBL" id="KAK0452817.1"/>
    </source>
</evidence>
<dbReference type="RefSeq" id="XP_060328153.1">
    <property type="nucleotide sequence ID" value="XM_060477814.1"/>
</dbReference>
<reference evidence="1" key="1">
    <citation type="submission" date="2023-06" db="EMBL/GenBank/DDBJ databases">
        <authorList>
            <consortium name="Lawrence Berkeley National Laboratory"/>
            <person name="Ahrendt S."/>
            <person name="Sahu N."/>
            <person name="Indic B."/>
            <person name="Wong-Bajracharya J."/>
            <person name="Merenyi Z."/>
            <person name="Ke H.-M."/>
            <person name="Monk M."/>
            <person name="Kocsube S."/>
            <person name="Drula E."/>
            <person name="Lipzen A."/>
            <person name="Balint B."/>
            <person name="Henrissat B."/>
            <person name="Andreopoulos B."/>
            <person name="Martin F.M."/>
            <person name="Harder C.B."/>
            <person name="Rigling D."/>
            <person name="Ford K.L."/>
            <person name="Foster G.D."/>
            <person name="Pangilinan J."/>
            <person name="Papanicolaou A."/>
            <person name="Barry K."/>
            <person name="LaButti K."/>
            <person name="Viragh M."/>
            <person name="Koriabine M."/>
            <person name="Yan M."/>
            <person name="Riley R."/>
            <person name="Champramary S."/>
            <person name="Plett K.L."/>
            <person name="Tsai I.J."/>
            <person name="Slot J."/>
            <person name="Sipos G."/>
            <person name="Plett J."/>
            <person name="Nagy L.G."/>
            <person name="Grigoriev I.V."/>
        </authorList>
    </citation>
    <scope>NUCLEOTIDE SEQUENCE</scope>
    <source>
        <strain evidence="1">CCBAS 213</strain>
    </source>
</reference>
<dbReference type="GeneID" id="85361362"/>
<keyword evidence="2" id="KW-1185">Reference proteome</keyword>
<dbReference type="EMBL" id="JAUEPS010000030">
    <property type="protein sequence ID" value="KAK0452817.1"/>
    <property type="molecule type" value="Genomic_DNA"/>
</dbReference>
<proteinExistence type="predicted"/>
<organism evidence="1 2">
    <name type="scientific">Armillaria tabescens</name>
    <name type="common">Ringless honey mushroom</name>
    <name type="synonym">Agaricus tabescens</name>
    <dbReference type="NCBI Taxonomy" id="1929756"/>
    <lineage>
        <taxon>Eukaryota</taxon>
        <taxon>Fungi</taxon>
        <taxon>Dikarya</taxon>
        <taxon>Basidiomycota</taxon>
        <taxon>Agaricomycotina</taxon>
        <taxon>Agaricomycetes</taxon>
        <taxon>Agaricomycetidae</taxon>
        <taxon>Agaricales</taxon>
        <taxon>Marasmiineae</taxon>
        <taxon>Physalacriaceae</taxon>
        <taxon>Desarmillaria</taxon>
    </lineage>
</organism>
<accession>A0AA39K1W8</accession>
<sequence length="237" mass="27305">MAQSPTYFFNVEEVILEFMEHCDIASLVKWAHISSKFHRIAQGIIHSRLRNIIEPFIPDTLYLQFFTLLHKTNSLIAGSAALAIMTPKLTWKPFDLNIMIPRGRAIQWQNFFEHHGFQGGIVNNHTNHPRYRHRQKISTRALYIYRSHTKGEVVLIESRDSPFWPIVTSQVMSQMNAISSSHIYCLYPELTVGAQAFQGYQGDPNEDLIFPSPLTAERFSCLWTQGLTLYEDGGDFD</sequence>
<comment type="caution">
    <text evidence="1">The sequence shown here is derived from an EMBL/GenBank/DDBJ whole genome shotgun (WGS) entry which is preliminary data.</text>
</comment>
<gene>
    <name evidence="1" type="ORF">EV420DRAFT_1645672</name>
</gene>
<protein>
    <submittedName>
        <fullName evidence="1">Uncharacterized protein</fullName>
    </submittedName>
</protein>
<dbReference type="AlphaFoldDB" id="A0AA39K1W8"/>